<dbReference type="EMBL" id="CP115543">
    <property type="protein sequence ID" value="WNH50427.1"/>
    <property type="molecule type" value="Genomic_DNA"/>
</dbReference>
<keyword evidence="1" id="KW-0732">Signal</keyword>
<gene>
    <name evidence="2" type="ORF">PDM28_09110</name>
</gene>
<keyword evidence="3" id="KW-1185">Reference proteome</keyword>
<reference evidence="2 3" key="1">
    <citation type="submission" date="2022-12" db="EMBL/GenBank/DDBJ databases">
        <title>Two new species, Stenotrophomonas aracearum and Stenotrophomonas oahuensis, isolated from Anthurium (Araceae family) in Hawaii.</title>
        <authorList>
            <person name="Chunag S.C."/>
            <person name="Dobhal S."/>
            <person name="Alvarez A."/>
            <person name="Arif M."/>
        </authorList>
    </citation>
    <scope>NUCLEOTIDE SEQUENCE [LARGE SCALE GENOMIC DNA]</scope>
    <source>
        <strain evidence="2 3">A5588</strain>
    </source>
</reference>
<feature type="signal peptide" evidence="1">
    <location>
        <begin position="1"/>
        <end position="21"/>
    </location>
</feature>
<protein>
    <submittedName>
        <fullName evidence="2">DUF1120 domain-containing protein</fullName>
    </submittedName>
</protein>
<dbReference type="InterPro" id="IPR010546">
    <property type="entry name" value="DUF1120"/>
</dbReference>
<proteinExistence type="predicted"/>
<name>A0ABY9YHT5_9GAMM</name>
<sequence length="210" mass="21692">MKFATTLLSLAFVVAAPTALAQSTDVSVTGIIHPGSCDIQLGGGGVVDLGTLNTANLNTDRPTDLEPRTMTLAVSCDSPMRFALEGIDNRQESSIYTQMYGLGMTPESERIGGAELSVGDATADDAAAYGTQSLDSGTTWDASAAAPLSPIIPDALRGFTTEQGVSTGPAPITSLTGNLVVGVRIQPTDIMRLTGEVDITGNITLNVIYL</sequence>
<dbReference type="Proteomes" id="UP001305421">
    <property type="component" value="Chromosome"/>
</dbReference>
<evidence type="ECO:0000313" key="3">
    <source>
        <dbReference type="Proteomes" id="UP001305421"/>
    </source>
</evidence>
<organism evidence="2 3">
    <name type="scientific">Stenotrophomonas aracearum</name>
    <dbReference type="NCBI Taxonomy" id="3003272"/>
    <lineage>
        <taxon>Bacteria</taxon>
        <taxon>Pseudomonadati</taxon>
        <taxon>Pseudomonadota</taxon>
        <taxon>Gammaproteobacteria</taxon>
        <taxon>Lysobacterales</taxon>
        <taxon>Lysobacteraceae</taxon>
        <taxon>Stenotrophomonas</taxon>
    </lineage>
</organism>
<evidence type="ECO:0000256" key="1">
    <source>
        <dbReference type="SAM" id="SignalP"/>
    </source>
</evidence>
<dbReference type="Pfam" id="PF06551">
    <property type="entry name" value="DUF1120"/>
    <property type="match status" value="1"/>
</dbReference>
<evidence type="ECO:0000313" key="2">
    <source>
        <dbReference type="EMBL" id="WNH50427.1"/>
    </source>
</evidence>
<feature type="chain" id="PRO_5046252024" evidence="1">
    <location>
        <begin position="22"/>
        <end position="210"/>
    </location>
</feature>
<accession>A0ABY9YHT5</accession>
<dbReference type="RefSeq" id="WP_311184534.1">
    <property type="nucleotide sequence ID" value="NZ_CP115543.1"/>
</dbReference>